<dbReference type="SMART" id="SM00487">
    <property type="entry name" value="DEXDc"/>
    <property type="match status" value="1"/>
</dbReference>
<dbReference type="SUPFAM" id="SSF52540">
    <property type="entry name" value="P-loop containing nucleoside triphosphate hydrolases"/>
    <property type="match status" value="2"/>
</dbReference>
<dbReference type="PROSITE" id="PS51192">
    <property type="entry name" value="HELICASE_ATP_BIND_1"/>
    <property type="match status" value="1"/>
</dbReference>
<evidence type="ECO:0000313" key="4">
    <source>
        <dbReference type="EMBL" id="QHU29286.1"/>
    </source>
</evidence>
<feature type="compositionally biased region" description="Acidic residues" evidence="2">
    <location>
        <begin position="468"/>
        <end position="493"/>
    </location>
</feature>
<dbReference type="AlphaFoldDB" id="A0A6C0LE83"/>
<dbReference type="InterPro" id="IPR027417">
    <property type="entry name" value="P-loop_NTPase"/>
</dbReference>
<dbReference type="Pfam" id="PF00176">
    <property type="entry name" value="SNF2-rel_dom"/>
    <property type="match status" value="1"/>
</dbReference>
<dbReference type="PANTHER" id="PTHR45766">
    <property type="entry name" value="DNA ANNEALING HELICASE AND ENDONUCLEASE ZRANB3 FAMILY MEMBER"/>
    <property type="match status" value="1"/>
</dbReference>
<dbReference type="GO" id="GO:0016787">
    <property type="term" value="F:hydrolase activity"/>
    <property type="evidence" value="ECO:0007669"/>
    <property type="project" value="UniProtKB-KW"/>
</dbReference>
<reference evidence="4" key="1">
    <citation type="journal article" date="2020" name="Nature">
        <title>Giant virus diversity and host interactions through global metagenomics.</title>
        <authorList>
            <person name="Schulz F."/>
            <person name="Roux S."/>
            <person name="Paez-Espino D."/>
            <person name="Jungbluth S."/>
            <person name="Walsh D.A."/>
            <person name="Denef V.J."/>
            <person name="McMahon K.D."/>
            <person name="Konstantinidis K.T."/>
            <person name="Eloe-Fadrosh E.A."/>
            <person name="Kyrpides N.C."/>
            <person name="Woyke T."/>
        </authorList>
    </citation>
    <scope>NUCLEOTIDE SEQUENCE</scope>
    <source>
        <strain evidence="4">GVMAG-M-3300027804-47</strain>
    </source>
</reference>
<feature type="domain" description="Helicase ATP-binding" evidence="3">
    <location>
        <begin position="159"/>
        <end position="353"/>
    </location>
</feature>
<name>A0A6C0LE83_9ZZZZ</name>
<accession>A0A6C0LE83</accession>
<organism evidence="4">
    <name type="scientific">viral metagenome</name>
    <dbReference type="NCBI Taxonomy" id="1070528"/>
    <lineage>
        <taxon>unclassified sequences</taxon>
        <taxon>metagenomes</taxon>
        <taxon>organismal metagenomes</taxon>
    </lineage>
</organism>
<feature type="region of interest" description="Disordered" evidence="2">
    <location>
        <begin position="468"/>
        <end position="497"/>
    </location>
</feature>
<dbReference type="Gene3D" id="3.40.50.10810">
    <property type="entry name" value="Tandem AAA-ATPase domain"/>
    <property type="match status" value="1"/>
</dbReference>
<sequence>MIKNSSKFCPDNKEINPITGRCVLKCKEGSVRSKITGKCENNGKKGRPAKKIQVSVPVVPVPPVPRQPKKISSLSPVSSSSSLVPSVSTKSSSRAFELYYPHLDDPDFTTKITYNKEFLIHKIPDYPIIENAKDFDAVSTKLCGKFDKMLYQHFIGQFLSYRTPYRSALLYHGVGVGKTCSAITIAEALLSSQTNTEPMIWVIMPQSLKNSFKSQVFNIDDFETLEGLSNQCTDHTYIKLLNIYKSTFNKENKERLRSELKALLKTRYNIFTYDRFAKYIKDNYTNKIVENKVIIIDEAHNIRSTNKKVKDTYLALMKCLEKGVNNRLVLLSATPMYNEPRDILELLKLLLINDKRSHILQEHKKLFSNKTFTIDDANVAELIRNLSGRYISYLKGKNPFTFALKLNPSISGIKVLEDAPTRDMTNKAIKKEHLGWLKNIDDDIVISTLGDAQKKLIDSLENIAFEGDVDDDIDDDSGDVSDDNSGDVSDDDDKQNNNMKLLQPMNIVYDNDIGIKGFYNFFSKTKDTDPIELKYTEGYKNALSPDEEHLGKYSGKFLNVCNFIRKSKGIVVIYSRFLISGIIPIAICLEHLGYSREGTNNILKNADIVKDKPVYEGIRHPKYCILTSDKKEYMGNTKIDDLIKIINSDANQDGAKIKVILITPVASEGLSFYNTREIHLIEPWYHFNRADQIIGRGIRNCRHNRLTIEKRNVSVFMHASANDDASRESIDINAFRISTRKYIESKKVDKLIMDNAVDCHLMKNINYFPRSIFKLENIDIQTSQGAVIKYHFGDDERDEPKCNVDIRHKINTSGYRSEVYKHLLPSIKTTLRTIIANKLTEDTNTYIDFEMLKDAVGGKIDNDILMYAIKNILYPSIFLRGKYITRYKDGILISPIDIQENRDVGNNNKIIRYNHEMLDIVKPASPAKDASPDNKVVIQKLLDKLEIDGKDIHKTTISLYLNTTAEDFKTLILYILQSYPSPALDTFDKNIQFISGCLYRQGILIKGDDIPSYKENDNEYIGYINMYSENSEVDNAYIQYNENDKKAFIKYKGHSEYIKMLDEMQIKKIKESIKLYNTSTQSEQNIRPGSIYMTEYFRNRINNKNYVPHDMTNEKTPWGIIVRSKNKYILKLFTTGDGKKTGRVCETYTEEDHNTMISQLIPGEKVKMKNKKVLCSYIANILLRKNKLILFPLYKPKTT</sequence>
<protein>
    <recommendedName>
        <fullName evidence="3">Helicase ATP-binding domain-containing protein</fullName>
    </recommendedName>
</protein>
<dbReference type="EMBL" id="MN740484">
    <property type="protein sequence ID" value="QHU29286.1"/>
    <property type="molecule type" value="Genomic_DNA"/>
</dbReference>
<evidence type="ECO:0000259" key="3">
    <source>
        <dbReference type="PROSITE" id="PS51192"/>
    </source>
</evidence>
<evidence type="ECO:0000256" key="1">
    <source>
        <dbReference type="ARBA" id="ARBA00022801"/>
    </source>
</evidence>
<dbReference type="GO" id="GO:0005524">
    <property type="term" value="F:ATP binding"/>
    <property type="evidence" value="ECO:0007669"/>
    <property type="project" value="InterPro"/>
</dbReference>
<proteinExistence type="predicted"/>
<dbReference type="InterPro" id="IPR014001">
    <property type="entry name" value="Helicase_ATP-bd"/>
</dbReference>
<dbReference type="InterPro" id="IPR000330">
    <property type="entry name" value="SNF2_N"/>
</dbReference>
<dbReference type="PANTHER" id="PTHR45766:SF6">
    <property type="entry name" value="SWI_SNF-RELATED MATRIX-ASSOCIATED ACTIN-DEPENDENT REGULATOR OF CHROMATIN SUBFAMILY A-LIKE PROTEIN 1"/>
    <property type="match status" value="1"/>
</dbReference>
<evidence type="ECO:0000256" key="2">
    <source>
        <dbReference type="SAM" id="MobiDB-lite"/>
    </source>
</evidence>
<dbReference type="InterPro" id="IPR038718">
    <property type="entry name" value="SNF2-like_sf"/>
</dbReference>
<keyword evidence="1" id="KW-0378">Hydrolase</keyword>